<dbReference type="FunFam" id="3.40.50.300:FF:000006">
    <property type="entry name" value="DNA-binding transcriptional regulator NtrC"/>
    <property type="match status" value="1"/>
</dbReference>
<dbReference type="Gene3D" id="1.10.8.60">
    <property type="match status" value="1"/>
</dbReference>
<keyword evidence="5" id="KW-0804">Transcription</keyword>
<dbReference type="CDD" id="cd00009">
    <property type="entry name" value="AAA"/>
    <property type="match status" value="1"/>
</dbReference>
<keyword evidence="2" id="KW-0067">ATP-binding</keyword>
<comment type="caution">
    <text evidence="10">The sequence shown here is derived from an EMBL/GenBank/DDBJ whole genome shotgun (WGS) entry which is preliminary data.</text>
</comment>
<keyword evidence="1" id="KW-0547">Nucleotide-binding</keyword>
<dbReference type="InterPro" id="IPR027417">
    <property type="entry name" value="P-loop_NTPase"/>
</dbReference>
<reference evidence="10 11" key="1">
    <citation type="submission" date="2019-03" db="EMBL/GenBank/DDBJ databases">
        <title>Genomic Encyclopedia of Archaeal and Bacterial Type Strains, Phase II (KMG-II): from individual species to whole genera.</title>
        <authorList>
            <person name="Goeker M."/>
        </authorList>
    </citation>
    <scope>NUCLEOTIDE SEQUENCE [LARGE SCALE GENOMIC DNA]</scope>
    <source>
        <strain evidence="10 11">DSM 27697</strain>
    </source>
</reference>
<keyword evidence="4" id="KW-0238">DNA-binding</keyword>
<keyword evidence="6" id="KW-0175">Coiled coil</keyword>
<protein>
    <submittedName>
        <fullName evidence="10">PAS domain S-box-containing protein</fullName>
    </submittedName>
</protein>
<dbReference type="PROSITE" id="PS00675">
    <property type="entry name" value="SIGMA54_INTERACT_1"/>
    <property type="match status" value="1"/>
</dbReference>
<dbReference type="AlphaFoldDB" id="A0A4R1G702"/>
<feature type="domain" description="PAC" evidence="9">
    <location>
        <begin position="219"/>
        <end position="271"/>
    </location>
</feature>
<evidence type="ECO:0000259" key="8">
    <source>
        <dbReference type="PROSITE" id="PS50112"/>
    </source>
</evidence>
<evidence type="ECO:0000259" key="9">
    <source>
        <dbReference type="PROSITE" id="PS50113"/>
    </source>
</evidence>
<evidence type="ECO:0000256" key="4">
    <source>
        <dbReference type="ARBA" id="ARBA00023125"/>
    </source>
</evidence>
<dbReference type="InterPro" id="IPR025943">
    <property type="entry name" value="Sigma_54_int_dom_ATP-bd_2"/>
</dbReference>
<name>A0A4R1G702_9GAMM</name>
<evidence type="ECO:0000256" key="3">
    <source>
        <dbReference type="ARBA" id="ARBA00023015"/>
    </source>
</evidence>
<dbReference type="PROSITE" id="PS00676">
    <property type="entry name" value="SIGMA54_INTERACT_2"/>
    <property type="match status" value="1"/>
</dbReference>
<dbReference type="Gene3D" id="3.30.450.20">
    <property type="entry name" value="PAS domain"/>
    <property type="match status" value="1"/>
</dbReference>
<gene>
    <name evidence="10" type="ORF">CLV83_4473</name>
</gene>
<evidence type="ECO:0000256" key="6">
    <source>
        <dbReference type="SAM" id="Coils"/>
    </source>
</evidence>
<dbReference type="CDD" id="cd00130">
    <property type="entry name" value="PAS"/>
    <property type="match status" value="1"/>
</dbReference>
<feature type="domain" description="PAS" evidence="8">
    <location>
        <begin position="141"/>
        <end position="193"/>
    </location>
</feature>
<evidence type="ECO:0000256" key="2">
    <source>
        <dbReference type="ARBA" id="ARBA00022840"/>
    </source>
</evidence>
<dbReference type="SUPFAM" id="SSF52540">
    <property type="entry name" value="P-loop containing nucleoside triphosphate hydrolases"/>
    <property type="match status" value="1"/>
</dbReference>
<dbReference type="NCBIfam" id="TIGR00229">
    <property type="entry name" value="sensory_box"/>
    <property type="match status" value="1"/>
</dbReference>
<keyword evidence="3" id="KW-0805">Transcription regulation</keyword>
<dbReference type="InterPro" id="IPR025662">
    <property type="entry name" value="Sigma_54_int_dom_ATP-bd_1"/>
</dbReference>
<evidence type="ECO:0000259" key="7">
    <source>
        <dbReference type="PROSITE" id="PS50045"/>
    </source>
</evidence>
<accession>A0A4R1G702</accession>
<dbReference type="PANTHER" id="PTHR32071">
    <property type="entry name" value="TRANSCRIPTIONAL REGULATORY PROTEIN"/>
    <property type="match status" value="1"/>
</dbReference>
<proteinExistence type="predicted"/>
<dbReference type="PROSITE" id="PS00688">
    <property type="entry name" value="SIGMA54_INTERACT_3"/>
    <property type="match status" value="1"/>
</dbReference>
<dbReference type="Gene3D" id="1.10.10.60">
    <property type="entry name" value="Homeodomain-like"/>
    <property type="match status" value="1"/>
</dbReference>
<dbReference type="InterPro" id="IPR000700">
    <property type="entry name" value="PAS-assoc_C"/>
</dbReference>
<dbReference type="Proteomes" id="UP000294546">
    <property type="component" value="Unassembled WGS sequence"/>
</dbReference>
<dbReference type="GO" id="GO:0005524">
    <property type="term" value="F:ATP binding"/>
    <property type="evidence" value="ECO:0007669"/>
    <property type="project" value="UniProtKB-KW"/>
</dbReference>
<dbReference type="InterPro" id="IPR000014">
    <property type="entry name" value="PAS"/>
</dbReference>
<dbReference type="Pfam" id="PF00158">
    <property type="entry name" value="Sigma54_activat"/>
    <property type="match status" value="1"/>
</dbReference>
<dbReference type="PROSITE" id="PS50112">
    <property type="entry name" value="PAS"/>
    <property type="match status" value="1"/>
</dbReference>
<dbReference type="EMBL" id="SMFU01000015">
    <property type="protein sequence ID" value="TCK02290.1"/>
    <property type="molecule type" value="Genomic_DNA"/>
</dbReference>
<dbReference type="Pfam" id="PF00989">
    <property type="entry name" value="PAS"/>
    <property type="match status" value="1"/>
</dbReference>
<dbReference type="InterPro" id="IPR002078">
    <property type="entry name" value="Sigma_54_int"/>
</dbReference>
<keyword evidence="11" id="KW-1185">Reference proteome</keyword>
<dbReference type="SUPFAM" id="SSF55785">
    <property type="entry name" value="PYP-like sensor domain (PAS domain)"/>
    <property type="match status" value="1"/>
</dbReference>
<evidence type="ECO:0000313" key="10">
    <source>
        <dbReference type="EMBL" id="TCK02290.1"/>
    </source>
</evidence>
<dbReference type="Pfam" id="PF25601">
    <property type="entry name" value="AAA_lid_14"/>
    <property type="match status" value="1"/>
</dbReference>
<evidence type="ECO:0000313" key="11">
    <source>
        <dbReference type="Proteomes" id="UP000294546"/>
    </source>
</evidence>
<feature type="coiled-coil region" evidence="6">
    <location>
        <begin position="266"/>
        <end position="293"/>
    </location>
</feature>
<dbReference type="InterPro" id="IPR025944">
    <property type="entry name" value="Sigma_54_int_dom_CS"/>
</dbReference>
<feature type="domain" description="Sigma-54 factor interaction" evidence="7">
    <location>
        <begin position="303"/>
        <end position="532"/>
    </location>
</feature>
<organism evidence="10 11">
    <name type="scientific">Marinobacterium mangrovicola</name>
    <dbReference type="NCBI Taxonomy" id="1476959"/>
    <lineage>
        <taxon>Bacteria</taxon>
        <taxon>Pseudomonadati</taxon>
        <taxon>Pseudomonadota</taxon>
        <taxon>Gammaproteobacteria</taxon>
        <taxon>Oceanospirillales</taxon>
        <taxon>Oceanospirillaceae</taxon>
        <taxon>Marinobacterium</taxon>
    </lineage>
</organism>
<dbReference type="GO" id="GO:0006355">
    <property type="term" value="P:regulation of DNA-templated transcription"/>
    <property type="evidence" value="ECO:0007669"/>
    <property type="project" value="InterPro"/>
</dbReference>
<dbReference type="PANTHER" id="PTHR32071:SF117">
    <property type="entry name" value="PTS-DEPENDENT DIHYDROXYACETONE KINASE OPERON REGULATORY PROTEIN-RELATED"/>
    <property type="match status" value="1"/>
</dbReference>
<dbReference type="InterPro" id="IPR013767">
    <property type="entry name" value="PAS_fold"/>
</dbReference>
<dbReference type="InterPro" id="IPR058031">
    <property type="entry name" value="AAA_lid_NorR"/>
</dbReference>
<dbReference type="InterPro" id="IPR003593">
    <property type="entry name" value="AAA+_ATPase"/>
</dbReference>
<dbReference type="PROSITE" id="PS50113">
    <property type="entry name" value="PAC"/>
    <property type="match status" value="1"/>
</dbReference>
<dbReference type="InterPro" id="IPR035965">
    <property type="entry name" value="PAS-like_dom_sf"/>
</dbReference>
<evidence type="ECO:0000256" key="1">
    <source>
        <dbReference type="ARBA" id="ARBA00022741"/>
    </source>
</evidence>
<dbReference type="Gene3D" id="3.40.50.300">
    <property type="entry name" value="P-loop containing nucleotide triphosphate hydrolases"/>
    <property type="match status" value="1"/>
</dbReference>
<evidence type="ECO:0000256" key="5">
    <source>
        <dbReference type="ARBA" id="ARBA00023163"/>
    </source>
</evidence>
<dbReference type="SMART" id="SM00382">
    <property type="entry name" value="AAA"/>
    <property type="match status" value="1"/>
</dbReference>
<sequence>MFDRHFDVSATAQLVVDAVGDAVVCANQQCCQLLERSQKQVLAMPVSALFGKSFPELIIFTQELLDKGQGWTDRLSIEIHAEPVRQEISGRCVRAGDQHHLYLSLQPADALRALRDRSDASRHHSHGLGHWNRVARVFQEFERENQLLLDAAGEGIYGVDTEGLTTFVNPAAQEILGYTAAELAGKNMHSTVHHSHADGSNFNARRCPIFAAFRDGEVHSVEDDVFWSKDGRPIDVEYTSTPIKENGQIVGAVVVFRDVSQKKADRRRLLEVLEEVQALKHRLELENAYLQEELNSEFNHHQLIGSSHAIQNTFHQIQMVAPTDSTVLIHGESGTGKELIARAIHEMSDRAGRSLIRVNCAAVPEDLFESEFFGHAKGAFTGAIQDRIGRFELADGGTLFLDEVGEIPLHQQGKLLRVLQEQQFERVGEAKTRQVDVRIISATNRNLRQLVADGLFREDLYFRLNVFPIESEPLRRRKQDIPQLALHFLRRTEQRANKAGLQISNAGMEALQGYDWPGNIRELENVIERQVILAKGDLLHFRELQEVLPEEGGSSASGQEVLPARLMAQQERENMIKALTCCGGKVSGQDGAAMLLGLKPTTLASRLKKQGIDPRRFKGGSMGLPA</sequence>
<dbReference type="GO" id="GO:0003677">
    <property type="term" value="F:DNA binding"/>
    <property type="evidence" value="ECO:0007669"/>
    <property type="project" value="UniProtKB-KW"/>
</dbReference>
<dbReference type="PROSITE" id="PS50045">
    <property type="entry name" value="SIGMA54_INTERACT_4"/>
    <property type="match status" value="1"/>
</dbReference>
<dbReference type="SMART" id="SM00091">
    <property type="entry name" value="PAS"/>
    <property type="match status" value="2"/>
</dbReference>
<dbReference type="RefSeq" id="WP_132298049.1">
    <property type="nucleotide sequence ID" value="NZ_SMFU01000015.1"/>
</dbReference>
<dbReference type="OrthoDB" id="9804019at2"/>